<proteinExistence type="predicted"/>
<gene>
    <name evidence="2" type="ORF">K491DRAFT_493826</name>
</gene>
<evidence type="ECO:0008006" key="4">
    <source>
        <dbReference type="Google" id="ProtNLM"/>
    </source>
</evidence>
<reference evidence="2" key="1">
    <citation type="journal article" date="2020" name="Stud. Mycol.">
        <title>101 Dothideomycetes genomes: a test case for predicting lifestyles and emergence of pathogens.</title>
        <authorList>
            <person name="Haridas S."/>
            <person name="Albert R."/>
            <person name="Binder M."/>
            <person name="Bloem J."/>
            <person name="Labutti K."/>
            <person name="Salamov A."/>
            <person name="Andreopoulos B."/>
            <person name="Baker S."/>
            <person name="Barry K."/>
            <person name="Bills G."/>
            <person name="Bluhm B."/>
            <person name="Cannon C."/>
            <person name="Castanera R."/>
            <person name="Culley D."/>
            <person name="Daum C."/>
            <person name="Ezra D."/>
            <person name="Gonzalez J."/>
            <person name="Henrissat B."/>
            <person name="Kuo A."/>
            <person name="Liang C."/>
            <person name="Lipzen A."/>
            <person name="Lutzoni F."/>
            <person name="Magnuson J."/>
            <person name="Mondo S."/>
            <person name="Nolan M."/>
            <person name="Ohm R."/>
            <person name="Pangilinan J."/>
            <person name="Park H.-J."/>
            <person name="Ramirez L."/>
            <person name="Alfaro M."/>
            <person name="Sun H."/>
            <person name="Tritt A."/>
            <person name="Yoshinaga Y."/>
            <person name="Zwiers L.-H."/>
            <person name="Turgeon B."/>
            <person name="Goodwin S."/>
            <person name="Spatafora J."/>
            <person name="Crous P."/>
            <person name="Grigoriev I."/>
        </authorList>
    </citation>
    <scope>NUCLEOTIDE SEQUENCE</scope>
    <source>
        <strain evidence="2">CBS 122681</strain>
    </source>
</reference>
<organism evidence="2 3">
    <name type="scientific">Lophiostoma macrostomum CBS 122681</name>
    <dbReference type="NCBI Taxonomy" id="1314788"/>
    <lineage>
        <taxon>Eukaryota</taxon>
        <taxon>Fungi</taxon>
        <taxon>Dikarya</taxon>
        <taxon>Ascomycota</taxon>
        <taxon>Pezizomycotina</taxon>
        <taxon>Dothideomycetes</taxon>
        <taxon>Pleosporomycetidae</taxon>
        <taxon>Pleosporales</taxon>
        <taxon>Lophiostomataceae</taxon>
        <taxon>Lophiostoma</taxon>
    </lineage>
</organism>
<accession>A0A6A6T647</accession>
<feature type="signal peptide" evidence="1">
    <location>
        <begin position="1"/>
        <end position="21"/>
    </location>
</feature>
<keyword evidence="1" id="KW-0732">Signal</keyword>
<evidence type="ECO:0000313" key="2">
    <source>
        <dbReference type="EMBL" id="KAF2654024.1"/>
    </source>
</evidence>
<keyword evidence="3" id="KW-1185">Reference proteome</keyword>
<evidence type="ECO:0000256" key="1">
    <source>
        <dbReference type="SAM" id="SignalP"/>
    </source>
</evidence>
<dbReference type="EMBL" id="MU004371">
    <property type="protein sequence ID" value="KAF2654024.1"/>
    <property type="molecule type" value="Genomic_DNA"/>
</dbReference>
<evidence type="ECO:0000313" key="3">
    <source>
        <dbReference type="Proteomes" id="UP000799324"/>
    </source>
</evidence>
<dbReference type="AlphaFoldDB" id="A0A6A6T647"/>
<name>A0A6A6T647_9PLEO</name>
<sequence length="250" mass="28264">MGNAPNASCCIWSIVWISLLSYNIEKCLNPCTVLGRLSQSQCLRSHLVIEYGPTAEWLTVVPRYSSLAFAWTVHTNRRYQTVEQYPEPQRFTAPAMAQKARSRLSSPFQVLVWRAPCSKASDAIPGRTISALLVSPGARLLERQAECRLEKQLCSTFCKFGRDWQTRGRRCTRVAYHTPWAPGLVCRYFGLGVQSWRPQWKHAPVEPQHSPLWCASSRAERRKVGGCRVIDTCFARGAEKRSCGADCLNL</sequence>
<protein>
    <recommendedName>
        <fullName evidence="4">Secreted protein</fullName>
    </recommendedName>
</protein>
<dbReference type="Proteomes" id="UP000799324">
    <property type="component" value="Unassembled WGS sequence"/>
</dbReference>
<feature type="chain" id="PRO_5025447832" description="Secreted protein" evidence="1">
    <location>
        <begin position="22"/>
        <end position="250"/>
    </location>
</feature>